<name>A0A6A8MBE9_9FIRM</name>
<organism evidence="4">
    <name type="scientific">Baileyella intestinalis</name>
    <dbReference type="NCBI Taxonomy" id="2606709"/>
    <lineage>
        <taxon>Bacteria</taxon>
        <taxon>Bacillati</taxon>
        <taxon>Bacillota</taxon>
        <taxon>Clostridia</taxon>
        <taxon>Peptostreptococcales</taxon>
        <taxon>Anaerovoracaceae</taxon>
        <taxon>Baileyella</taxon>
    </lineage>
</organism>
<dbReference type="EMBL" id="VUNB01000003">
    <property type="protein sequence ID" value="MST68687.1"/>
    <property type="molecule type" value="Genomic_DNA"/>
</dbReference>
<dbReference type="EC" id="3.1.4.-" evidence="2"/>
<keyword evidence="2" id="KW-0479">Metal-binding</keyword>
<reference evidence="4" key="1">
    <citation type="submission" date="2019-09" db="EMBL/GenBank/DDBJ databases">
        <title>In-depth cultivation of the pig gut microbiome towards novel bacterial diversity and tailored functional studies.</title>
        <authorList>
            <person name="Wylensek D."/>
            <person name="Hitch T.C.A."/>
            <person name="Clavel T."/>
        </authorList>
    </citation>
    <scope>NUCLEOTIDE SEQUENCE</scope>
    <source>
        <strain evidence="4">RF-744-FAT-WT-3</strain>
    </source>
</reference>
<dbReference type="GO" id="GO:0046872">
    <property type="term" value="F:metal ion binding"/>
    <property type="evidence" value="ECO:0007669"/>
    <property type="project" value="UniProtKB-KW"/>
</dbReference>
<dbReference type="AlphaFoldDB" id="A0A6A8MBE9"/>
<dbReference type="RefSeq" id="WP_154572167.1">
    <property type="nucleotide sequence ID" value="NZ_VUNB01000003.1"/>
</dbReference>
<dbReference type="PANTHER" id="PTHR11124">
    <property type="entry name" value="VACUOLAR SORTING PROTEIN VPS29"/>
    <property type="match status" value="1"/>
</dbReference>
<dbReference type="InterPro" id="IPR000979">
    <property type="entry name" value="Phosphodiesterase_MJ0936/Vps29"/>
</dbReference>
<evidence type="ECO:0000256" key="2">
    <source>
        <dbReference type="RuleBase" id="RU362039"/>
    </source>
</evidence>
<dbReference type="GO" id="GO:0016787">
    <property type="term" value="F:hydrolase activity"/>
    <property type="evidence" value="ECO:0007669"/>
    <property type="project" value="UniProtKB-UniRule"/>
</dbReference>
<dbReference type="NCBIfam" id="TIGR00040">
    <property type="entry name" value="yfcE"/>
    <property type="match status" value="1"/>
</dbReference>
<dbReference type="Pfam" id="PF12850">
    <property type="entry name" value="Metallophos_2"/>
    <property type="match status" value="1"/>
</dbReference>
<evidence type="ECO:0000313" key="4">
    <source>
        <dbReference type="EMBL" id="MST68687.1"/>
    </source>
</evidence>
<feature type="domain" description="Calcineurin-like phosphoesterase" evidence="3">
    <location>
        <begin position="1"/>
        <end position="150"/>
    </location>
</feature>
<protein>
    <recommendedName>
        <fullName evidence="2">Phosphoesterase</fullName>
        <ecNumber evidence="2">3.1.4.-</ecNumber>
    </recommendedName>
</protein>
<dbReference type="SUPFAM" id="SSF56300">
    <property type="entry name" value="Metallo-dependent phosphatases"/>
    <property type="match status" value="1"/>
</dbReference>
<dbReference type="InterPro" id="IPR024654">
    <property type="entry name" value="Calcineurin-like_PHP_lpxH"/>
</dbReference>
<sequence length="163" mass="17995">MQILVLADTHGKLDEARRVILEHPDASYIIHLGNTFEDAFDLERQTSRAIIPVMGNNDGFGQIYGVPKDRVLTTSAGKIFLTHGHRYGVKSGWENLAYEARQKGCVAAFFGHTHQAVLGECDGITIFNPGSISYPRDGSNGSYGIVEIEDNKMNCYTVELGFE</sequence>
<evidence type="ECO:0000259" key="3">
    <source>
        <dbReference type="Pfam" id="PF12850"/>
    </source>
</evidence>
<dbReference type="InterPro" id="IPR029052">
    <property type="entry name" value="Metallo-depent_PP-like"/>
</dbReference>
<comment type="similarity">
    <text evidence="1 2">Belongs to the metallophosphoesterase superfamily. YfcE family.</text>
</comment>
<evidence type="ECO:0000256" key="1">
    <source>
        <dbReference type="ARBA" id="ARBA00008950"/>
    </source>
</evidence>
<gene>
    <name evidence="4" type="ORF">FYJ66_03665</name>
</gene>
<comment type="caution">
    <text evidence="4">The sequence shown here is derived from an EMBL/GenBank/DDBJ whole genome shotgun (WGS) entry which is preliminary data.</text>
</comment>
<comment type="cofactor">
    <cofactor evidence="2">
        <name>a divalent metal cation</name>
        <dbReference type="ChEBI" id="CHEBI:60240"/>
    </cofactor>
</comment>
<accession>A0A6A8MBE9</accession>
<proteinExistence type="inferred from homology"/>
<dbReference type="Gene3D" id="3.60.21.10">
    <property type="match status" value="1"/>
</dbReference>